<name>A0A7C2UKS4_9CREN</name>
<gene>
    <name evidence="1" type="ORF">ENO36_01250</name>
</gene>
<reference evidence="1" key="1">
    <citation type="journal article" date="2020" name="mSystems">
        <title>Genome- and Community-Level Interaction Insights into Carbon Utilization and Element Cycling Functions of Hydrothermarchaeota in Hydrothermal Sediment.</title>
        <authorList>
            <person name="Zhou Z."/>
            <person name="Liu Y."/>
            <person name="Xu W."/>
            <person name="Pan J."/>
            <person name="Luo Z.H."/>
            <person name="Li M."/>
        </authorList>
    </citation>
    <scope>NUCLEOTIDE SEQUENCE [LARGE SCALE GENOMIC DNA]</scope>
    <source>
        <strain evidence="1">SpSt-1259</strain>
    </source>
</reference>
<accession>A0A7C2UKS4</accession>
<sequence length="90" mass="10427">MGWWGRGMGGWRGPYPGNGPWGYLPPWERPGWKYGRGWCWWYLGTPSAAPPAVAAPWIDRTAELKYLEDLKKKIDERIEELKKSMQESST</sequence>
<dbReference type="EMBL" id="DSFE01000035">
    <property type="protein sequence ID" value="HEU97470.1"/>
    <property type="molecule type" value="Genomic_DNA"/>
</dbReference>
<protein>
    <recommendedName>
        <fullName evidence="2">DUF5320 domain-containing protein</fullName>
    </recommendedName>
</protein>
<organism evidence="1">
    <name type="scientific">Fervidicoccus fontis</name>
    <dbReference type="NCBI Taxonomy" id="683846"/>
    <lineage>
        <taxon>Archaea</taxon>
        <taxon>Thermoproteota</taxon>
        <taxon>Thermoprotei</taxon>
        <taxon>Fervidicoccales</taxon>
        <taxon>Fervidicoccaceae</taxon>
        <taxon>Fervidicoccus</taxon>
    </lineage>
</organism>
<evidence type="ECO:0000313" key="1">
    <source>
        <dbReference type="EMBL" id="HEU97470.1"/>
    </source>
</evidence>
<proteinExistence type="predicted"/>
<dbReference type="AlphaFoldDB" id="A0A7C2UKS4"/>
<evidence type="ECO:0008006" key="2">
    <source>
        <dbReference type="Google" id="ProtNLM"/>
    </source>
</evidence>
<comment type="caution">
    <text evidence="1">The sequence shown here is derived from an EMBL/GenBank/DDBJ whole genome shotgun (WGS) entry which is preliminary data.</text>
</comment>
<dbReference type="Proteomes" id="UP000885664">
    <property type="component" value="Unassembled WGS sequence"/>
</dbReference>